<evidence type="ECO:0000256" key="4">
    <source>
        <dbReference type="ARBA" id="ARBA00022857"/>
    </source>
</evidence>
<comment type="pathway">
    <text evidence="1 8">Metabolic intermediate biosynthesis; chorismate biosynthesis; chorismate from D-erythrose 4-phosphate and phosphoenolpyruvate: step 4/7.</text>
</comment>
<feature type="active site" description="Proton acceptor" evidence="8">
    <location>
        <position position="66"/>
    </location>
</feature>
<dbReference type="CDD" id="cd01065">
    <property type="entry name" value="NAD_bind_Shikimate_DH"/>
    <property type="match status" value="1"/>
</dbReference>
<dbReference type="InterPro" id="IPR006151">
    <property type="entry name" value="Shikm_DH/Glu-tRNA_Rdtase"/>
</dbReference>
<dbReference type="PANTHER" id="PTHR21089">
    <property type="entry name" value="SHIKIMATE DEHYDROGENASE"/>
    <property type="match status" value="1"/>
</dbReference>
<dbReference type="SUPFAM" id="SSF53223">
    <property type="entry name" value="Aminoacid dehydrogenase-like, N-terminal domain"/>
    <property type="match status" value="1"/>
</dbReference>
<evidence type="ECO:0000259" key="11">
    <source>
        <dbReference type="Pfam" id="PF18317"/>
    </source>
</evidence>
<feature type="domain" description="Shikimate dehydrogenase substrate binding N-terminal" evidence="10">
    <location>
        <begin position="7"/>
        <end position="88"/>
    </location>
</feature>
<feature type="binding site" evidence="8">
    <location>
        <position position="103"/>
    </location>
    <ligand>
        <name>shikimate</name>
        <dbReference type="ChEBI" id="CHEBI:36208"/>
    </ligand>
</feature>
<dbReference type="Pfam" id="PF01488">
    <property type="entry name" value="Shikimate_DH"/>
    <property type="match status" value="1"/>
</dbReference>
<feature type="binding site" evidence="8">
    <location>
        <position position="246"/>
    </location>
    <ligand>
        <name>shikimate</name>
        <dbReference type="ChEBI" id="CHEBI:36208"/>
    </ligand>
</feature>
<dbReference type="InterPro" id="IPR013708">
    <property type="entry name" value="Shikimate_DH-bd_N"/>
</dbReference>
<proteinExistence type="inferred from homology"/>
<evidence type="ECO:0000256" key="7">
    <source>
        <dbReference type="ARBA" id="ARBA00049442"/>
    </source>
</evidence>
<keyword evidence="6 8" id="KW-0057">Aromatic amino acid biosynthesis</keyword>
<comment type="similarity">
    <text evidence="8">Belongs to the shikimate dehydrogenase family.</text>
</comment>
<keyword evidence="13" id="KW-1185">Reference proteome</keyword>
<dbReference type="RefSeq" id="WP_382414225.1">
    <property type="nucleotide sequence ID" value="NZ_AP031500.1"/>
</dbReference>
<comment type="caution">
    <text evidence="12">The sequence shown here is derived from an EMBL/GenBank/DDBJ whole genome shotgun (WGS) entry which is preliminary data.</text>
</comment>
<name>A0ABV7HPT6_9GAMM</name>
<comment type="catalytic activity">
    <reaction evidence="7 8">
        <text>shikimate + NADP(+) = 3-dehydroshikimate + NADPH + H(+)</text>
        <dbReference type="Rhea" id="RHEA:17737"/>
        <dbReference type="ChEBI" id="CHEBI:15378"/>
        <dbReference type="ChEBI" id="CHEBI:16630"/>
        <dbReference type="ChEBI" id="CHEBI:36208"/>
        <dbReference type="ChEBI" id="CHEBI:57783"/>
        <dbReference type="ChEBI" id="CHEBI:58349"/>
        <dbReference type="EC" id="1.1.1.25"/>
    </reaction>
</comment>
<evidence type="ECO:0000256" key="1">
    <source>
        <dbReference type="ARBA" id="ARBA00004871"/>
    </source>
</evidence>
<sequence>MSDTYAVFGNPIVQSKSPVIHRQFCEQTGEDMTYTKQLVAEGEFASAAKAFFTGGGHGLNITAPFKQDAFTYANTLTERAQRAGAVNLLTQQIDGSVTGDTTDGIGMINDMLNLGWELSAKRILVLGAGGAVRGVLEPLLGQNPSELCIANRTASKAEDLARDFHDLGTVSGVSLEDLTGKQFDIVINGTSASLHGALPPLPEHLLGPDAACYDMMYAAEPTIFMRWATEHGATKVADGLGMLVGQAAESFYAWRHIRPEVVPVITQLRRKMSEGKSK</sequence>
<dbReference type="Gene3D" id="3.40.50.720">
    <property type="entry name" value="NAD(P)-binding Rossmann-like Domain"/>
    <property type="match status" value="1"/>
</dbReference>
<evidence type="ECO:0000256" key="6">
    <source>
        <dbReference type="ARBA" id="ARBA00023141"/>
    </source>
</evidence>
<dbReference type="NCBIfam" id="TIGR00507">
    <property type="entry name" value="aroE"/>
    <property type="match status" value="1"/>
</dbReference>
<feature type="binding site" evidence="8">
    <location>
        <begin position="151"/>
        <end position="156"/>
    </location>
    <ligand>
        <name>NADP(+)</name>
        <dbReference type="ChEBI" id="CHEBI:58349"/>
    </ligand>
</feature>
<accession>A0ABV7HPT6</accession>
<feature type="binding site" evidence="8">
    <location>
        <begin position="127"/>
        <end position="131"/>
    </location>
    <ligand>
        <name>NADP(+)</name>
        <dbReference type="ChEBI" id="CHEBI:58349"/>
    </ligand>
</feature>
<feature type="domain" description="SDH C-terminal" evidence="11">
    <location>
        <begin position="239"/>
        <end position="268"/>
    </location>
</feature>
<dbReference type="InterPro" id="IPR046346">
    <property type="entry name" value="Aminoacid_DH-like_N_sf"/>
</dbReference>
<dbReference type="Gene3D" id="3.40.50.10860">
    <property type="entry name" value="Leucine Dehydrogenase, chain A, domain 1"/>
    <property type="match status" value="1"/>
</dbReference>
<dbReference type="SUPFAM" id="SSF51735">
    <property type="entry name" value="NAD(P)-binding Rossmann-fold domains"/>
    <property type="match status" value="1"/>
</dbReference>
<comment type="subunit">
    <text evidence="8">Homodimer.</text>
</comment>
<feature type="binding site" evidence="8">
    <location>
        <position position="87"/>
    </location>
    <ligand>
        <name>shikimate</name>
        <dbReference type="ChEBI" id="CHEBI:36208"/>
    </ligand>
</feature>
<evidence type="ECO:0000256" key="2">
    <source>
        <dbReference type="ARBA" id="ARBA00012962"/>
    </source>
</evidence>
<protein>
    <recommendedName>
        <fullName evidence="2 8">Shikimate dehydrogenase (NADP(+))</fullName>
        <shortName evidence="8">SDH</shortName>
        <ecNumber evidence="2 8">1.1.1.25</ecNumber>
    </recommendedName>
</protein>
<dbReference type="InterPro" id="IPR036291">
    <property type="entry name" value="NAD(P)-bd_dom_sf"/>
</dbReference>
<dbReference type="HAMAP" id="MF_00222">
    <property type="entry name" value="Shikimate_DH_AroE"/>
    <property type="match status" value="1"/>
</dbReference>
<dbReference type="InterPro" id="IPR011342">
    <property type="entry name" value="Shikimate_DH"/>
</dbReference>
<evidence type="ECO:0000256" key="5">
    <source>
        <dbReference type="ARBA" id="ARBA00023002"/>
    </source>
</evidence>
<gene>
    <name evidence="8 12" type="primary">aroE</name>
    <name evidence="12" type="ORF">ACFOEB_02800</name>
</gene>
<evidence type="ECO:0000256" key="3">
    <source>
        <dbReference type="ARBA" id="ARBA00022605"/>
    </source>
</evidence>
<reference evidence="13" key="1">
    <citation type="journal article" date="2019" name="Int. J. Syst. Evol. Microbiol.">
        <title>The Global Catalogue of Microorganisms (GCM) 10K type strain sequencing project: providing services to taxonomists for standard genome sequencing and annotation.</title>
        <authorList>
            <consortium name="The Broad Institute Genomics Platform"/>
            <consortium name="The Broad Institute Genome Sequencing Center for Infectious Disease"/>
            <person name="Wu L."/>
            <person name="Ma J."/>
        </authorList>
    </citation>
    <scope>NUCLEOTIDE SEQUENCE [LARGE SCALE GENOMIC DNA]</scope>
    <source>
        <strain evidence="13">KCTC 52141</strain>
    </source>
</reference>
<evidence type="ECO:0000256" key="8">
    <source>
        <dbReference type="HAMAP-Rule" id="MF_00222"/>
    </source>
</evidence>
<evidence type="ECO:0000259" key="9">
    <source>
        <dbReference type="Pfam" id="PF01488"/>
    </source>
</evidence>
<feature type="binding site" evidence="8">
    <location>
        <position position="62"/>
    </location>
    <ligand>
        <name>shikimate</name>
        <dbReference type="ChEBI" id="CHEBI:36208"/>
    </ligand>
</feature>
<dbReference type="Proteomes" id="UP001595548">
    <property type="component" value="Unassembled WGS sequence"/>
</dbReference>
<feature type="binding site" evidence="8">
    <location>
        <position position="217"/>
    </location>
    <ligand>
        <name>shikimate</name>
        <dbReference type="ChEBI" id="CHEBI:36208"/>
    </ligand>
</feature>
<dbReference type="InterPro" id="IPR041121">
    <property type="entry name" value="SDH_C"/>
</dbReference>
<dbReference type="GO" id="GO:0004764">
    <property type="term" value="F:shikimate 3-dehydrogenase (NADP+) activity"/>
    <property type="evidence" value="ECO:0007669"/>
    <property type="project" value="UniProtKB-EC"/>
</dbReference>
<comment type="function">
    <text evidence="8">Involved in the biosynthesis of the chorismate, which leads to the biosynthesis of aromatic amino acids. Catalyzes the reversible NADPH linked reduction of 3-dehydroshikimate (DHSA) to yield shikimate (SA).</text>
</comment>
<keyword evidence="5 8" id="KW-0560">Oxidoreductase</keyword>
<keyword evidence="4 8" id="KW-0521">NADP</keyword>
<dbReference type="Pfam" id="PF08501">
    <property type="entry name" value="Shikimate_dh_N"/>
    <property type="match status" value="1"/>
</dbReference>
<feature type="binding site" evidence="8">
    <location>
        <begin position="15"/>
        <end position="17"/>
    </location>
    <ligand>
        <name>shikimate</name>
        <dbReference type="ChEBI" id="CHEBI:36208"/>
    </ligand>
</feature>
<dbReference type="NCBIfam" id="NF001310">
    <property type="entry name" value="PRK00258.1-2"/>
    <property type="match status" value="1"/>
</dbReference>
<feature type="binding site" evidence="8">
    <location>
        <position position="215"/>
    </location>
    <ligand>
        <name>NADP(+)</name>
        <dbReference type="ChEBI" id="CHEBI:58349"/>
    </ligand>
</feature>
<dbReference type="Pfam" id="PF18317">
    <property type="entry name" value="SDH_C"/>
    <property type="match status" value="1"/>
</dbReference>
<feature type="domain" description="Quinate/shikimate 5-dehydrogenase/glutamyl-tRNA reductase" evidence="9">
    <location>
        <begin position="117"/>
        <end position="193"/>
    </location>
</feature>
<evidence type="ECO:0000313" key="13">
    <source>
        <dbReference type="Proteomes" id="UP001595548"/>
    </source>
</evidence>
<dbReference type="EC" id="1.1.1.25" evidence="2 8"/>
<evidence type="ECO:0000259" key="10">
    <source>
        <dbReference type="Pfam" id="PF08501"/>
    </source>
</evidence>
<keyword evidence="3 8" id="KW-0028">Amino-acid biosynthesis</keyword>
<feature type="binding site" evidence="8">
    <location>
        <position position="239"/>
    </location>
    <ligand>
        <name>NADP(+)</name>
        <dbReference type="ChEBI" id="CHEBI:58349"/>
    </ligand>
</feature>
<dbReference type="InterPro" id="IPR022893">
    <property type="entry name" value="Shikimate_DH_fam"/>
</dbReference>
<feature type="binding site" evidence="8">
    <location>
        <position position="78"/>
    </location>
    <ligand>
        <name>NADP(+)</name>
        <dbReference type="ChEBI" id="CHEBI:58349"/>
    </ligand>
</feature>
<evidence type="ECO:0000313" key="12">
    <source>
        <dbReference type="EMBL" id="MFC3154115.1"/>
    </source>
</evidence>
<organism evidence="12 13">
    <name type="scientific">Gilvimarinus japonicus</name>
    <dbReference type="NCBI Taxonomy" id="1796469"/>
    <lineage>
        <taxon>Bacteria</taxon>
        <taxon>Pseudomonadati</taxon>
        <taxon>Pseudomonadota</taxon>
        <taxon>Gammaproteobacteria</taxon>
        <taxon>Cellvibrionales</taxon>
        <taxon>Cellvibrionaceae</taxon>
        <taxon>Gilvimarinus</taxon>
    </lineage>
</organism>
<dbReference type="PANTHER" id="PTHR21089:SF1">
    <property type="entry name" value="BIFUNCTIONAL 3-DEHYDROQUINATE DEHYDRATASE_SHIKIMATE DEHYDROGENASE, CHLOROPLASTIC"/>
    <property type="match status" value="1"/>
</dbReference>
<dbReference type="EMBL" id="JBHRTL010000004">
    <property type="protein sequence ID" value="MFC3154115.1"/>
    <property type="molecule type" value="Genomic_DNA"/>
</dbReference>